<protein>
    <submittedName>
        <fullName evidence="2">Uncharacterized protein</fullName>
    </submittedName>
</protein>
<dbReference type="EMBL" id="AMGY01000011">
    <property type="protein sequence ID" value="EXJ77124.1"/>
    <property type="molecule type" value="Genomic_DNA"/>
</dbReference>
<evidence type="ECO:0000313" key="2">
    <source>
        <dbReference type="EMBL" id="EXJ77124.1"/>
    </source>
</evidence>
<evidence type="ECO:0000313" key="3">
    <source>
        <dbReference type="Proteomes" id="UP000019478"/>
    </source>
</evidence>
<dbReference type="Proteomes" id="UP000019478">
    <property type="component" value="Unassembled WGS sequence"/>
</dbReference>
<dbReference type="GeneID" id="19174362"/>
<keyword evidence="3" id="KW-1185">Reference proteome</keyword>
<name>W9Y3S6_9EURO</name>
<dbReference type="AlphaFoldDB" id="W9Y3S6"/>
<dbReference type="OrthoDB" id="4216928at2759"/>
<reference evidence="2 3" key="1">
    <citation type="submission" date="2013-03" db="EMBL/GenBank/DDBJ databases">
        <title>The Genome Sequence of Capronia epimyces CBS 606.96.</title>
        <authorList>
            <consortium name="The Broad Institute Genomics Platform"/>
            <person name="Cuomo C."/>
            <person name="de Hoog S."/>
            <person name="Gorbushina A."/>
            <person name="Walker B."/>
            <person name="Young S.K."/>
            <person name="Zeng Q."/>
            <person name="Gargeya S."/>
            <person name="Fitzgerald M."/>
            <person name="Haas B."/>
            <person name="Abouelleil A."/>
            <person name="Allen A.W."/>
            <person name="Alvarado L."/>
            <person name="Arachchi H.M."/>
            <person name="Berlin A.M."/>
            <person name="Chapman S.B."/>
            <person name="Gainer-Dewar J."/>
            <person name="Goldberg J."/>
            <person name="Griggs A."/>
            <person name="Gujja S."/>
            <person name="Hansen M."/>
            <person name="Howarth C."/>
            <person name="Imamovic A."/>
            <person name="Ireland A."/>
            <person name="Larimer J."/>
            <person name="McCowan C."/>
            <person name="Murphy C."/>
            <person name="Pearson M."/>
            <person name="Poon T.W."/>
            <person name="Priest M."/>
            <person name="Roberts A."/>
            <person name="Saif S."/>
            <person name="Shea T."/>
            <person name="Sisk P."/>
            <person name="Sykes S."/>
            <person name="Wortman J."/>
            <person name="Nusbaum C."/>
            <person name="Birren B."/>
        </authorList>
    </citation>
    <scope>NUCLEOTIDE SEQUENCE [LARGE SCALE GENOMIC DNA]</scope>
    <source>
        <strain evidence="2 3">CBS 606.96</strain>
    </source>
</reference>
<evidence type="ECO:0000256" key="1">
    <source>
        <dbReference type="SAM" id="MobiDB-lite"/>
    </source>
</evidence>
<dbReference type="RefSeq" id="XP_007738562.1">
    <property type="nucleotide sequence ID" value="XM_007740372.1"/>
</dbReference>
<gene>
    <name evidence="2" type="ORF">A1O3_10282</name>
</gene>
<organism evidence="2 3">
    <name type="scientific">Capronia epimyces CBS 606.96</name>
    <dbReference type="NCBI Taxonomy" id="1182542"/>
    <lineage>
        <taxon>Eukaryota</taxon>
        <taxon>Fungi</taxon>
        <taxon>Dikarya</taxon>
        <taxon>Ascomycota</taxon>
        <taxon>Pezizomycotina</taxon>
        <taxon>Eurotiomycetes</taxon>
        <taxon>Chaetothyriomycetidae</taxon>
        <taxon>Chaetothyriales</taxon>
        <taxon>Herpotrichiellaceae</taxon>
        <taxon>Capronia</taxon>
    </lineage>
</organism>
<feature type="region of interest" description="Disordered" evidence="1">
    <location>
        <begin position="284"/>
        <end position="304"/>
    </location>
</feature>
<proteinExistence type="predicted"/>
<accession>W9Y3S6</accession>
<dbReference type="HOGENOM" id="CLU_024655_1_0_1"/>
<sequence length="304" mass="33782">MDPNRVAIGFIGNPNSRHLMVSKVPISADTSTVDYMVGELLKIAHAVSRSQPSPFIHHHLSFQPRAMLSQTDWESPGSVGLLYSTGNRHSIPLYDRICELLYKLNGSAMPLRETVQNFQLFICCMIWFLFLGDRRPSQLKEKLLENMRRVAARMMQEAPGILATGLPRWKTWVLAESLRRAVLMTCLVQGIYHGWVRGYCYHELFIQALPFDNRPGLWNADSEEEWEALLADGGNPVTSKSAFPDLISFHEFASSFAKAPFNPGPDVFQRLLLIAHHGKGPVERALGSTGGGKAVAATSPPPSG</sequence>
<comment type="caution">
    <text evidence="2">The sequence shown here is derived from an EMBL/GenBank/DDBJ whole genome shotgun (WGS) entry which is preliminary data.</text>
</comment>